<dbReference type="AlphaFoldDB" id="A0A5N5EWS3"/>
<name>A0A5N5EWS3_9ROSA</name>
<reference evidence="3" key="2">
    <citation type="submission" date="2019-10" db="EMBL/GenBank/DDBJ databases">
        <title>A de novo genome assembly of a pear dwarfing rootstock.</title>
        <authorList>
            <person name="Wang F."/>
            <person name="Wang J."/>
            <person name="Li S."/>
            <person name="Zhang Y."/>
            <person name="Fang M."/>
            <person name="Ma L."/>
            <person name="Zhao Y."/>
            <person name="Jiang S."/>
        </authorList>
    </citation>
    <scope>NUCLEOTIDE SEQUENCE [LARGE SCALE GENOMIC DNA]</scope>
</reference>
<comment type="caution">
    <text evidence="2">The sequence shown here is derived from an EMBL/GenBank/DDBJ whole genome shotgun (WGS) entry which is preliminary data.</text>
</comment>
<reference evidence="2 3" key="1">
    <citation type="submission" date="2019-09" db="EMBL/GenBank/DDBJ databases">
        <authorList>
            <person name="Ou C."/>
        </authorList>
    </citation>
    <scope>NUCLEOTIDE SEQUENCE [LARGE SCALE GENOMIC DNA]</scope>
    <source>
        <strain evidence="2">S2</strain>
        <tissue evidence="2">Leaf</tissue>
    </source>
</reference>
<sequence>MPSDGNKEEEEGDGEVIILCSTDVERVVPGGELVPPVLGAPNVGRNALSHSVPSRSAYQTVP</sequence>
<evidence type="ECO:0000313" key="3">
    <source>
        <dbReference type="Proteomes" id="UP000327157"/>
    </source>
</evidence>
<dbReference type="Proteomes" id="UP000327157">
    <property type="component" value="Chromosome 7"/>
</dbReference>
<evidence type="ECO:0000313" key="2">
    <source>
        <dbReference type="EMBL" id="KAB2595286.1"/>
    </source>
</evidence>
<reference evidence="2 3" key="3">
    <citation type="submission" date="2019-11" db="EMBL/GenBank/DDBJ databases">
        <title>A de novo genome assembly of a pear dwarfing rootstock.</title>
        <authorList>
            <person name="Wang F."/>
            <person name="Wang J."/>
            <person name="Li S."/>
            <person name="Zhang Y."/>
            <person name="Fang M."/>
            <person name="Ma L."/>
            <person name="Zhao Y."/>
            <person name="Jiang S."/>
        </authorList>
    </citation>
    <scope>NUCLEOTIDE SEQUENCE [LARGE SCALE GENOMIC DNA]</scope>
    <source>
        <strain evidence="2">S2</strain>
        <tissue evidence="2">Leaf</tissue>
    </source>
</reference>
<protein>
    <submittedName>
        <fullName evidence="2">S ribonuclease</fullName>
    </submittedName>
</protein>
<dbReference type="EMBL" id="SMOL01000781">
    <property type="protein sequence ID" value="KAB2595286.1"/>
    <property type="molecule type" value="Genomic_DNA"/>
</dbReference>
<feature type="region of interest" description="Disordered" evidence="1">
    <location>
        <begin position="35"/>
        <end position="62"/>
    </location>
</feature>
<keyword evidence="3" id="KW-1185">Reference proteome</keyword>
<gene>
    <name evidence="2" type="ORF">D8674_030736</name>
</gene>
<organism evidence="2 3">
    <name type="scientific">Pyrus ussuriensis x Pyrus communis</name>
    <dbReference type="NCBI Taxonomy" id="2448454"/>
    <lineage>
        <taxon>Eukaryota</taxon>
        <taxon>Viridiplantae</taxon>
        <taxon>Streptophyta</taxon>
        <taxon>Embryophyta</taxon>
        <taxon>Tracheophyta</taxon>
        <taxon>Spermatophyta</taxon>
        <taxon>Magnoliopsida</taxon>
        <taxon>eudicotyledons</taxon>
        <taxon>Gunneridae</taxon>
        <taxon>Pentapetalae</taxon>
        <taxon>rosids</taxon>
        <taxon>fabids</taxon>
        <taxon>Rosales</taxon>
        <taxon>Rosaceae</taxon>
        <taxon>Amygdaloideae</taxon>
        <taxon>Maleae</taxon>
        <taxon>Pyrus</taxon>
    </lineage>
</organism>
<feature type="compositionally biased region" description="Polar residues" evidence="1">
    <location>
        <begin position="48"/>
        <end position="62"/>
    </location>
</feature>
<accession>A0A5N5EWS3</accession>
<proteinExistence type="predicted"/>
<evidence type="ECO:0000256" key="1">
    <source>
        <dbReference type="SAM" id="MobiDB-lite"/>
    </source>
</evidence>